<dbReference type="InterPro" id="IPR048667">
    <property type="entry name" value="Imm5-like"/>
</dbReference>
<protein>
    <recommendedName>
        <fullName evidence="1">Imm-5-like domain-containing protein</fullName>
    </recommendedName>
</protein>
<dbReference type="Proteomes" id="UP000034508">
    <property type="component" value="Unassembled WGS sequence"/>
</dbReference>
<proteinExistence type="predicted"/>
<evidence type="ECO:0000259" key="1">
    <source>
        <dbReference type="Pfam" id="PF21805"/>
    </source>
</evidence>
<dbReference type="EMBL" id="LBSM01000024">
    <property type="protein sequence ID" value="KKQ16952.1"/>
    <property type="molecule type" value="Genomic_DNA"/>
</dbReference>
<evidence type="ECO:0000313" key="2">
    <source>
        <dbReference type="EMBL" id="KKQ16952.1"/>
    </source>
</evidence>
<gene>
    <name evidence="2" type="ORF">US31_C0024G0001</name>
</gene>
<name>A0A0G0FGI3_9BACT</name>
<comment type="caution">
    <text evidence="2">The sequence shown here is derived from an EMBL/GenBank/DDBJ whole genome shotgun (WGS) entry which is preliminary data.</text>
</comment>
<evidence type="ECO:0000313" key="3">
    <source>
        <dbReference type="Proteomes" id="UP000034508"/>
    </source>
</evidence>
<reference evidence="2 3" key="1">
    <citation type="journal article" date="2015" name="Nature">
        <title>rRNA introns, odd ribosomes, and small enigmatic genomes across a large radiation of phyla.</title>
        <authorList>
            <person name="Brown C.T."/>
            <person name="Hug L.A."/>
            <person name="Thomas B.C."/>
            <person name="Sharon I."/>
            <person name="Castelle C.J."/>
            <person name="Singh A."/>
            <person name="Wilkins M.J."/>
            <person name="Williams K.H."/>
            <person name="Banfield J.F."/>
        </authorList>
    </citation>
    <scope>NUCLEOTIDE SEQUENCE [LARGE SCALE GENOMIC DNA]</scope>
</reference>
<accession>A0A0G0FGI3</accession>
<dbReference type="AlphaFoldDB" id="A0A0G0FGI3"/>
<organism evidence="2 3">
    <name type="scientific">Berkelbacteria bacterium GW2011_GWA1_36_9</name>
    <dbReference type="NCBI Taxonomy" id="1618331"/>
    <lineage>
        <taxon>Bacteria</taxon>
        <taxon>Candidatus Berkelbacteria</taxon>
    </lineage>
</organism>
<sequence>MNKSKFSIEDHRALVLWACDCPARVLPYFEKEYPEDARPRKAIEEARAWVREKLPMKMSVIRTASLDAHAAARSTDNPAARAAARAAGQAVATVHVPGHASAAADYAVKATLVAGVADEREWQYEHLPEHLRLVVFPS</sequence>
<dbReference type="Pfam" id="PF21805">
    <property type="entry name" value="Imm5_like"/>
    <property type="match status" value="1"/>
</dbReference>
<feature type="domain" description="Imm-5-like" evidence="1">
    <location>
        <begin position="6"/>
        <end position="129"/>
    </location>
</feature>